<dbReference type="Gene3D" id="2.30.320.10">
    <property type="entry name" value="YwqG-like"/>
    <property type="match status" value="1"/>
</dbReference>
<protein>
    <submittedName>
        <fullName evidence="1">YwqG family protein</fullName>
    </submittedName>
</protein>
<comment type="caution">
    <text evidence="1">The sequence shown here is derived from an EMBL/GenBank/DDBJ whole genome shotgun (WGS) entry which is preliminary data.</text>
</comment>
<accession>A0AAW9K972</accession>
<reference evidence="1" key="1">
    <citation type="submission" date="2023-08" db="EMBL/GenBank/DDBJ databases">
        <title>Genomic characterization of piscicolin 126 produced by Carnobacterium maltaromaticum CM22 strain isolated from salmon (Salmo salar).</title>
        <authorList>
            <person name="Gonzalez-Gragera E."/>
            <person name="Garcia-Lopez J.D."/>
            <person name="Teso-Perez C."/>
            <person name="Gimenez-Hernandez I."/>
            <person name="Peralta-Sanchez J.M."/>
            <person name="Valdivia E."/>
            <person name="Montalban-Lopez M."/>
            <person name="Martin-Platero A.M."/>
            <person name="Banos A."/>
            <person name="Martinez-Bueno M."/>
        </authorList>
    </citation>
    <scope>NUCLEOTIDE SEQUENCE</scope>
    <source>
        <strain evidence="1">CM22</strain>
    </source>
</reference>
<dbReference type="AlphaFoldDB" id="A0AAW9K972"/>
<evidence type="ECO:0000313" key="1">
    <source>
        <dbReference type="EMBL" id="MDZ5758848.1"/>
    </source>
</evidence>
<dbReference type="PANTHER" id="PTHR36436">
    <property type="entry name" value="SLL5081 PROTEIN"/>
    <property type="match status" value="1"/>
</dbReference>
<dbReference type="InterPro" id="IPR015315">
    <property type="entry name" value="DUF1963"/>
</dbReference>
<evidence type="ECO:0000313" key="2">
    <source>
        <dbReference type="Proteomes" id="UP001290462"/>
    </source>
</evidence>
<dbReference type="EMBL" id="JAVBVO010000003">
    <property type="protein sequence ID" value="MDZ5758848.1"/>
    <property type="molecule type" value="Genomic_DNA"/>
</dbReference>
<proteinExistence type="predicted"/>
<dbReference type="Proteomes" id="UP001290462">
    <property type="component" value="Unassembled WGS sequence"/>
</dbReference>
<name>A0AAW9K972_CARML</name>
<dbReference type="RefSeq" id="WP_322808937.1">
    <property type="nucleotide sequence ID" value="NZ_JAVBVO010000003.1"/>
</dbReference>
<organism evidence="1 2">
    <name type="scientific">Carnobacterium maltaromaticum</name>
    <name type="common">Carnobacterium piscicola</name>
    <dbReference type="NCBI Taxonomy" id="2751"/>
    <lineage>
        <taxon>Bacteria</taxon>
        <taxon>Bacillati</taxon>
        <taxon>Bacillota</taxon>
        <taxon>Bacilli</taxon>
        <taxon>Lactobacillales</taxon>
        <taxon>Carnobacteriaceae</taxon>
        <taxon>Carnobacterium</taxon>
    </lineage>
</organism>
<dbReference type="Pfam" id="PF09234">
    <property type="entry name" value="DUF1963"/>
    <property type="match status" value="1"/>
</dbReference>
<gene>
    <name evidence="1" type="ORF">RAK27_09300</name>
</gene>
<dbReference type="InterPro" id="IPR035948">
    <property type="entry name" value="YwqG-like_sf"/>
</dbReference>
<dbReference type="SUPFAM" id="SSF103032">
    <property type="entry name" value="Hypothetical protein YwqG"/>
    <property type="match status" value="1"/>
</dbReference>
<dbReference type="PANTHER" id="PTHR36436:SF6">
    <property type="entry name" value="SLL5081 PROTEIN"/>
    <property type="match status" value="1"/>
</dbReference>
<sequence length="278" mass="32044">MFHSELLTIFPNSQHQALENSRKEAIALSLENNGELGLLISKVGGFGYFPKDETYPVNSDGQPLRLLAQLNFSELPPLKDYPTKGLLAFYIDEFDGLLGCDFENPLNRVGYKVLYFPECDEELAYSKGELEDLFRRFSEIERYPVVNEEYQLIGTLENQYVTGDSVEFEASYKSEFYNFFEKAYPDPDEAESKMEELFDIDISSPNSIGGYPSFTQTDPRIRMPEFKDDQLLFQLSSTDYGNDVQVIWGDSGIGNFFIHPTDLVNQDFSKTWYNWDCY</sequence>